<evidence type="ECO:0000313" key="1">
    <source>
        <dbReference type="EMBL" id="KAF1754262.1"/>
    </source>
</evidence>
<proteinExistence type="predicted"/>
<protein>
    <submittedName>
        <fullName evidence="1">Uncharacterized protein</fullName>
    </submittedName>
</protein>
<sequence>MVWSEKFLEFLQIYHRVRIEACRRFYILENAKKLNVLNVRRFCERLLIETNSIAQPYTFEKLWLASEFNYNRYLTLLLKHVESGKRLAAILKDLDVEAMSSEFMKQCTKYFFENSKNDIGE</sequence>
<name>A0A6A5GI98_CAERE</name>
<dbReference type="Proteomes" id="UP000483820">
    <property type="component" value="Chromosome V"/>
</dbReference>
<dbReference type="GeneID" id="78777020"/>
<dbReference type="RefSeq" id="XP_053582730.1">
    <property type="nucleotide sequence ID" value="XM_053733817.1"/>
</dbReference>
<dbReference type="EMBL" id="WUAV01000005">
    <property type="protein sequence ID" value="KAF1754262.1"/>
    <property type="molecule type" value="Genomic_DNA"/>
</dbReference>
<evidence type="ECO:0000313" key="2">
    <source>
        <dbReference type="Proteomes" id="UP000483820"/>
    </source>
</evidence>
<dbReference type="KEGG" id="crq:GCK72_020822"/>
<organism evidence="1 2">
    <name type="scientific">Caenorhabditis remanei</name>
    <name type="common">Caenorhabditis vulgaris</name>
    <dbReference type="NCBI Taxonomy" id="31234"/>
    <lineage>
        <taxon>Eukaryota</taxon>
        <taxon>Metazoa</taxon>
        <taxon>Ecdysozoa</taxon>
        <taxon>Nematoda</taxon>
        <taxon>Chromadorea</taxon>
        <taxon>Rhabditida</taxon>
        <taxon>Rhabditina</taxon>
        <taxon>Rhabditomorpha</taxon>
        <taxon>Rhabditoidea</taxon>
        <taxon>Rhabditidae</taxon>
        <taxon>Peloderinae</taxon>
        <taxon>Caenorhabditis</taxon>
    </lineage>
</organism>
<accession>A0A6A5GI98</accession>
<dbReference type="CTD" id="78777020"/>
<comment type="caution">
    <text evidence="1">The sequence shown here is derived from an EMBL/GenBank/DDBJ whole genome shotgun (WGS) entry which is preliminary data.</text>
</comment>
<reference evidence="1 2" key="1">
    <citation type="submission" date="2019-12" db="EMBL/GenBank/DDBJ databases">
        <title>Chromosome-level assembly of the Caenorhabditis remanei genome.</title>
        <authorList>
            <person name="Teterina A.A."/>
            <person name="Willis J.H."/>
            <person name="Phillips P.C."/>
        </authorList>
    </citation>
    <scope>NUCLEOTIDE SEQUENCE [LARGE SCALE GENOMIC DNA]</scope>
    <source>
        <strain evidence="1 2">PX506</strain>
        <tissue evidence="1">Whole organism</tissue>
    </source>
</reference>
<gene>
    <name evidence="1" type="ORF">GCK72_020822</name>
</gene>
<dbReference type="AlphaFoldDB" id="A0A6A5GI98"/>